<dbReference type="GO" id="GO:0003723">
    <property type="term" value="F:RNA binding"/>
    <property type="evidence" value="ECO:0007669"/>
    <property type="project" value="UniProtKB-UniRule"/>
</dbReference>
<feature type="binding site" evidence="13">
    <location>
        <position position="309"/>
    </location>
    <ligand>
        <name>S-adenosyl-L-methionine</name>
        <dbReference type="ChEBI" id="CHEBI:59789"/>
    </ligand>
</feature>
<dbReference type="GO" id="GO:0008649">
    <property type="term" value="F:rRNA methyltransferase activity"/>
    <property type="evidence" value="ECO:0007669"/>
    <property type="project" value="InterPro"/>
</dbReference>
<evidence type="ECO:0000256" key="2">
    <source>
        <dbReference type="ARBA" id="ARBA00004496"/>
    </source>
</evidence>
<keyword evidence="8 13" id="KW-0949">S-adenosyl-L-methionine</keyword>
<dbReference type="Pfam" id="PF22458">
    <property type="entry name" value="RsmF-B_ferredox"/>
    <property type="match status" value="1"/>
</dbReference>
<feature type="active site" description="Nucleophile" evidence="13">
    <location>
        <position position="378"/>
    </location>
</feature>
<dbReference type="InterPro" id="IPR001678">
    <property type="entry name" value="MeTrfase_RsmB-F_NOP2_dom"/>
</dbReference>
<comment type="function">
    <text evidence="1">Specifically methylates the cytosine at position 967 (m5C967) of 16S rRNA.</text>
</comment>
<feature type="binding site" evidence="13">
    <location>
        <begin position="258"/>
        <end position="264"/>
    </location>
    <ligand>
        <name>S-adenosyl-L-methionine</name>
        <dbReference type="ChEBI" id="CHEBI:59789"/>
    </ligand>
</feature>
<evidence type="ECO:0000256" key="4">
    <source>
        <dbReference type="ARBA" id="ARBA00022490"/>
    </source>
</evidence>
<dbReference type="InterPro" id="IPR035926">
    <property type="entry name" value="NusB-like_sf"/>
</dbReference>
<keyword evidence="7 13" id="KW-0808">Transferase</keyword>
<keyword evidence="5" id="KW-0698">rRNA processing</keyword>
<dbReference type="Proteomes" id="UP000824002">
    <property type="component" value="Unassembled WGS sequence"/>
</dbReference>
<dbReference type="NCBIfam" id="NF011494">
    <property type="entry name" value="PRK14902.1"/>
    <property type="match status" value="1"/>
</dbReference>
<evidence type="ECO:0000256" key="9">
    <source>
        <dbReference type="ARBA" id="ARBA00022884"/>
    </source>
</evidence>
<evidence type="ECO:0000313" key="15">
    <source>
        <dbReference type="EMBL" id="HIS77157.1"/>
    </source>
</evidence>
<dbReference type="CDD" id="cd02440">
    <property type="entry name" value="AdoMet_MTases"/>
    <property type="match status" value="1"/>
</dbReference>
<comment type="catalytic activity">
    <reaction evidence="12">
        <text>cytidine(967) in 16S rRNA + S-adenosyl-L-methionine = 5-methylcytidine(967) in 16S rRNA + S-adenosyl-L-homocysteine + H(+)</text>
        <dbReference type="Rhea" id="RHEA:42748"/>
        <dbReference type="Rhea" id="RHEA-COMP:10219"/>
        <dbReference type="Rhea" id="RHEA-COMP:10220"/>
        <dbReference type="ChEBI" id="CHEBI:15378"/>
        <dbReference type="ChEBI" id="CHEBI:57856"/>
        <dbReference type="ChEBI" id="CHEBI:59789"/>
        <dbReference type="ChEBI" id="CHEBI:74483"/>
        <dbReference type="ChEBI" id="CHEBI:82748"/>
        <dbReference type="EC" id="2.1.1.176"/>
    </reaction>
</comment>
<evidence type="ECO:0000259" key="14">
    <source>
        <dbReference type="PROSITE" id="PS51686"/>
    </source>
</evidence>
<evidence type="ECO:0000256" key="8">
    <source>
        <dbReference type="ARBA" id="ARBA00022691"/>
    </source>
</evidence>
<evidence type="ECO:0000256" key="10">
    <source>
        <dbReference type="ARBA" id="ARBA00030399"/>
    </source>
</evidence>
<name>A0A9D1FP74_9FIRM</name>
<accession>A0A9D1FP74</accession>
<dbReference type="InterPro" id="IPR054728">
    <property type="entry name" value="RsmB-like_ferredoxin"/>
</dbReference>
<dbReference type="EC" id="2.1.1.176" evidence="3"/>
<dbReference type="GO" id="GO:0006355">
    <property type="term" value="P:regulation of DNA-templated transcription"/>
    <property type="evidence" value="ECO:0007669"/>
    <property type="project" value="InterPro"/>
</dbReference>
<dbReference type="Gene3D" id="3.40.50.150">
    <property type="entry name" value="Vaccinia Virus protein VP39"/>
    <property type="match status" value="1"/>
</dbReference>
<feature type="domain" description="SAM-dependent MTase RsmB/NOP-type" evidence="14">
    <location>
        <begin position="168"/>
        <end position="438"/>
    </location>
</feature>
<evidence type="ECO:0000256" key="12">
    <source>
        <dbReference type="ARBA" id="ARBA00047283"/>
    </source>
</evidence>
<dbReference type="SUPFAM" id="SSF53335">
    <property type="entry name" value="S-adenosyl-L-methionine-dependent methyltransferases"/>
    <property type="match status" value="1"/>
</dbReference>
<dbReference type="AlphaFoldDB" id="A0A9D1FP74"/>
<dbReference type="InterPro" id="IPR029063">
    <property type="entry name" value="SAM-dependent_MTases_sf"/>
</dbReference>
<evidence type="ECO:0000256" key="11">
    <source>
        <dbReference type="ARBA" id="ARBA00031088"/>
    </source>
</evidence>
<organism evidence="15 16">
    <name type="scientific">Candidatus Merdivicinus excrementipullorum</name>
    <dbReference type="NCBI Taxonomy" id="2840867"/>
    <lineage>
        <taxon>Bacteria</taxon>
        <taxon>Bacillati</taxon>
        <taxon>Bacillota</taxon>
        <taxon>Clostridia</taxon>
        <taxon>Eubacteriales</taxon>
        <taxon>Oscillospiraceae</taxon>
        <taxon>Oscillospiraceae incertae sedis</taxon>
        <taxon>Candidatus Merdivicinus</taxon>
    </lineage>
</organism>
<dbReference type="Pfam" id="PF01029">
    <property type="entry name" value="NusB"/>
    <property type="match status" value="1"/>
</dbReference>
<comment type="subcellular location">
    <subcellularLocation>
        <location evidence="2">Cytoplasm</location>
    </subcellularLocation>
</comment>
<keyword evidence="6 13" id="KW-0489">Methyltransferase</keyword>
<evidence type="ECO:0000256" key="3">
    <source>
        <dbReference type="ARBA" id="ARBA00012140"/>
    </source>
</evidence>
<evidence type="ECO:0000256" key="1">
    <source>
        <dbReference type="ARBA" id="ARBA00002724"/>
    </source>
</evidence>
<reference evidence="15" key="1">
    <citation type="submission" date="2020-10" db="EMBL/GenBank/DDBJ databases">
        <authorList>
            <person name="Gilroy R."/>
        </authorList>
    </citation>
    <scope>NUCLEOTIDE SEQUENCE</scope>
    <source>
        <strain evidence="15">CHK199-13235</strain>
    </source>
</reference>
<evidence type="ECO:0000256" key="5">
    <source>
        <dbReference type="ARBA" id="ARBA00022552"/>
    </source>
</evidence>
<keyword evidence="9 13" id="KW-0694">RNA-binding</keyword>
<feature type="binding site" evidence="13">
    <location>
        <position position="326"/>
    </location>
    <ligand>
        <name>S-adenosyl-L-methionine</name>
        <dbReference type="ChEBI" id="CHEBI:59789"/>
    </ligand>
</feature>
<evidence type="ECO:0000256" key="6">
    <source>
        <dbReference type="ARBA" id="ARBA00022603"/>
    </source>
</evidence>
<dbReference type="PANTHER" id="PTHR22807">
    <property type="entry name" value="NOP2 YEAST -RELATED NOL1/NOP2/FMU SUN DOMAIN-CONTAINING"/>
    <property type="match status" value="1"/>
</dbReference>
<dbReference type="InterPro" id="IPR023267">
    <property type="entry name" value="RCMT"/>
</dbReference>
<evidence type="ECO:0000256" key="13">
    <source>
        <dbReference type="PROSITE-ProRule" id="PRU01023"/>
    </source>
</evidence>
<dbReference type="NCBIfam" id="TIGR00563">
    <property type="entry name" value="rsmB"/>
    <property type="match status" value="1"/>
</dbReference>
<evidence type="ECO:0000313" key="16">
    <source>
        <dbReference type="Proteomes" id="UP000824002"/>
    </source>
</evidence>
<dbReference type="GO" id="GO:0005737">
    <property type="term" value="C:cytoplasm"/>
    <property type="evidence" value="ECO:0007669"/>
    <property type="project" value="UniProtKB-SubCell"/>
</dbReference>
<proteinExistence type="inferred from homology"/>
<comment type="caution">
    <text evidence="15">The sequence shown here is derived from an EMBL/GenBank/DDBJ whole genome shotgun (WGS) entry which is preliminary data.</text>
</comment>
<keyword evidence="4" id="KW-0963">Cytoplasm</keyword>
<dbReference type="PROSITE" id="PS51686">
    <property type="entry name" value="SAM_MT_RSMB_NOP"/>
    <property type="match status" value="1"/>
</dbReference>
<comment type="similarity">
    <text evidence="13">Belongs to the class I-like SAM-binding methyltransferase superfamily. RsmB/NOP family.</text>
</comment>
<dbReference type="SUPFAM" id="SSF48013">
    <property type="entry name" value="NusB-like"/>
    <property type="match status" value="1"/>
</dbReference>
<evidence type="ECO:0000256" key="7">
    <source>
        <dbReference type="ARBA" id="ARBA00022679"/>
    </source>
</evidence>
<dbReference type="InterPro" id="IPR006027">
    <property type="entry name" value="NusB_RsmB_TIM44"/>
</dbReference>
<dbReference type="Gene3D" id="1.10.940.10">
    <property type="entry name" value="NusB-like"/>
    <property type="match status" value="1"/>
</dbReference>
<dbReference type="EMBL" id="DVJP01000068">
    <property type="protein sequence ID" value="HIS77157.1"/>
    <property type="molecule type" value="Genomic_DNA"/>
</dbReference>
<dbReference type="InterPro" id="IPR004573">
    <property type="entry name" value="rRNA_ssu_MeTfrase_B"/>
</dbReference>
<dbReference type="InterPro" id="IPR049560">
    <property type="entry name" value="MeTrfase_RsmB-F_NOP2_cat"/>
</dbReference>
<sequence>MKARELAFTALLKMDRAGSYSNLTLDAVLEGEAPWEADRRLASQLFYGVLERKLTLDYALSRYLKQKPEKLDPEVRIAMELGAYQLLYLSGIPQSAAVNESVNLVKRSKKRSAAGFVNGVLRSFLRDGCRIILPEGDWTARASVETGMPPEILRLWERDYSRDMAVKLAENCLGRPPLHFRVNPLRASVQEAAESLMADGAEAIVHETIPNCLEVSHTGSVAGLKAFQQGLAAVQDNASQLCALAVGAKPGERVFDLCAAPGSKSFVMAQEMKNQGEILAFDLYESRAGLIRQGAERLGLTIIQAKSGDAAQYDSSIGMADRVLCDVPCSGLGIIRRKPEIRWKSAEEIAALPPIQRAILENAARYVKPGGILVYSTCSLHRAENEEVIQWFLERHPEIEPAPFEGTAARVCGNGNWQATLTPMDGFDGFFIARMRRR</sequence>
<protein>
    <recommendedName>
        <fullName evidence="3">16S rRNA (cytosine(967)-C(5))-methyltransferase</fullName>
        <ecNumber evidence="3">2.1.1.176</ecNumber>
    </recommendedName>
    <alternativeName>
        <fullName evidence="10">16S rRNA m5C967 methyltransferase</fullName>
    </alternativeName>
    <alternativeName>
        <fullName evidence="11">rRNA (cytosine-C(5)-)-methyltransferase RsmB</fullName>
    </alternativeName>
</protein>
<dbReference type="PRINTS" id="PR02008">
    <property type="entry name" value="RCMTFAMILY"/>
</dbReference>
<gene>
    <name evidence="15" type="primary">rsmB</name>
    <name evidence="15" type="ORF">IAB51_10200</name>
</gene>
<reference evidence="15" key="2">
    <citation type="journal article" date="2021" name="PeerJ">
        <title>Extensive microbial diversity within the chicken gut microbiome revealed by metagenomics and culture.</title>
        <authorList>
            <person name="Gilroy R."/>
            <person name="Ravi A."/>
            <person name="Getino M."/>
            <person name="Pursley I."/>
            <person name="Horton D.L."/>
            <person name="Alikhan N.F."/>
            <person name="Baker D."/>
            <person name="Gharbi K."/>
            <person name="Hall N."/>
            <person name="Watson M."/>
            <person name="Adriaenssens E.M."/>
            <person name="Foster-Nyarko E."/>
            <person name="Jarju S."/>
            <person name="Secka A."/>
            <person name="Antonio M."/>
            <person name="Oren A."/>
            <person name="Chaudhuri R.R."/>
            <person name="La Ragione R."/>
            <person name="Hildebrand F."/>
            <person name="Pallen M.J."/>
        </authorList>
    </citation>
    <scope>NUCLEOTIDE SEQUENCE</scope>
    <source>
        <strain evidence="15">CHK199-13235</strain>
    </source>
</reference>
<dbReference type="Pfam" id="PF01189">
    <property type="entry name" value="Methyltr_RsmB-F"/>
    <property type="match status" value="1"/>
</dbReference>
<feature type="binding site" evidence="13">
    <location>
        <position position="282"/>
    </location>
    <ligand>
        <name>S-adenosyl-L-methionine</name>
        <dbReference type="ChEBI" id="CHEBI:59789"/>
    </ligand>
</feature>
<dbReference type="PANTHER" id="PTHR22807:SF53">
    <property type="entry name" value="RIBOSOMAL RNA SMALL SUBUNIT METHYLTRANSFERASE B-RELATED"/>
    <property type="match status" value="1"/>
</dbReference>